<dbReference type="InterPro" id="IPR001202">
    <property type="entry name" value="WW_dom"/>
</dbReference>
<dbReference type="SMART" id="SM00322">
    <property type="entry name" value="KH"/>
    <property type="match status" value="3"/>
</dbReference>
<dbReference type="SUPFAM" id="SSF54791">
    <property type="entry name" value="Eukaryotic type KH-domain (KH-domain type I)"/>
    <property type="match status" value="3"/>
</dbReference>
<evidence type="ECO:0000256" key="1">
    <source>
        <dbReference type="ARBA" id="ARBA00004167"/>
    </source>
</evidence>
<dbReference type="EMBL" id="JALJOU010000045">
    <property type="protein sequence ID" value="KAK9831541.1"/>
    <property type="molecule type" value="Genomic_DNA"/>
</dbReference>
<dbReference type="Proteomes" id="UP001445335">
    <property type="component" value="Unassembled WGS sequence"/>
</dbReference>
<dbReference type="SUPFAM" id="SSF51045">
    <property type="entry name" value="WW domain"/>
    <property type="match status" value="1"/>
</dbReference>
<evidence type="ECO:0000256" key="3">
    <source>
        <dbReference type="ARBA" id="ARBA00022989"/>
    </source>
</evidence>
<dbReference type="GO" id="GO:0006685">
    <property type="term" value="P:sphingomyelin catabolic process"/>
    <property type="evidence" value="ECO:0007669"/>
    <property type="project" value="TreeGrafter"/>
</dbReference>
<feature type="compositionally biased region" description="Pro residues" evidence="6">
    <location>
        <begin position="863"/>
        <end position="872"/>
    </location>
</feature>
<dbReference type="GO" id="GO:0003723">
    <property type="term" value="F:RNA binding"/>
    <property type="evidence" value="ECO:0007669"/>
    <property type="project" value="UniProtKB-UniRule"/>
</dbReference>
<organism evidence="9 10">
    <name type="scientific">Elliptochloris bilobata</name>
    <dbReference type="NCBI Taxonomy" id="381761"/>
    <lineage>
        <taxon>Eukaryota</taxon>
        <taxon>Viridiplantae</taxon>
        <taxon>Chlorophyta</taxon>
        <taxon>core chlorophytes</taxon>
        <taxon>Trebouxiophyceae</taxon>
        <taxon>Trebouxiophyceae incertae sedis</taxon>
        <taxon>Elliptochloris clade</taxon>
        <taxon>Elliptochloris</taxon>
    </lineage>
</organism>
<dbReference type="InterPro" id="IPR024129">
    <property type="entry name" value="Sphingomy_SMPD4"/>
</dbReference>
<dbReference type="SMART" id="SM00513">
    <property type="entry name" value="SAP"/>
    <property type="match status" value="1"/>
</dbReference>
<evidence type="ECO:0000256" key="4">
    <source>
        <dbReference type="ARBA" id="ARBA00023136"/>
    </source>
</evidence>
<dbReference type="SUPFAM" id="SSF68906">
    <property type="entry name" value="SAP domain"/>
    <property type="match status" value="1"/>
</dbReference>
<dbReference type="Gene3D" id="2.20.70.10">
    <property type="match status" value="1"/>
</dbReference>
<dbReference type="InterPro" id="IPR036612">
    <property type="entry name" value="KH_dom_type_1_sf"/>
</dbReference>
<keyword evidence="4" id="KW-0472">Membrane</keyword>
<dbReference type="GO" id="GO:0046475">
    <property type="term" value="P:glycerophospholipid catabolic process"/>
    <property type="evidence" value="ECO:0007669"/>
    <property type="project" value="TreeGrafter"/>
</dbReference>
<evidence type="ECO:0000256" key="5">
    <source>
        <dbReference type="PROSITE-ProRule" id="PRU00117"/>
    </source>
</evidence>
<dbReference type="PROSITE" id="PS50800">
    <property type="entry name" value="SAP"/>
    <property type="match status" value="1"/>
</dbReference>
<feature type="region of interest" description="Disordered" evidence="6">
    <location>
        <begin position="863"/>
        <end position="923"/>
    </location>
</feature>
<dbReference type="InterPro" id="IPR003034">
    <property type="entry name" value="SAP_dom"/>
</dbReference>
<comment type="caution">
    <text evidence="9">The sequence shown here is derived from an EMBL/GenBank/DDBJ whole genome shotgun (WGS) entry which is preliminary data.</text>
</comment>
<dbReference type="GO" id="GO:0016020">
    <property type="term" value="C:membrane"/>
    <property type="evidence" value="ECO:0007669"/>
    <property type="project" value="UniProtKB-SubCell"/>
</dbReference>
<keyword evidence="2" id="KW-0812">Transmembrane</keyword>
<dbReference type="PANTHER" id="PTHR12988:SF6">
    <property type="entry name" value="SPHINGOMYELIN PHOSPHODIESTERASE 4"/>
    <property type="match status" value="1"/>
</dbReference>
<dbReference type="SMART" id="SM00456">
    <property type="entry name" value="WW"/>
    <property type="match status" value="1"/>
</dbReference>
<keyword evidence="3" id="KW-1133">Transmembrane helix</keyword>
<feature type="region of interest" description="Disordered" evidence="6">
    <location>
        <begin position="227"/>
        <end position="249"/>
    </location>
</feature>
<dbReference type="Pfam" id="PF00397">
    <property type="entry name" value="WW"/>
    <property type="match status" value="1"/>
</dbReference>
<keyword evidence="5" id="KW-0694">RNA-binding</keyword>
<accession>A0AAW1RCS8</accession>
<dbReference type="Pfam" id="PF02037">
    <property type="entry name" value="SAP"/>
    <property type="match status" value="1"/>
</dbReference>
<feature type="region of interest" description="Disordered" evidence="6">
    <location>
        <begin position="789"/>
        <end position="843"/>
    </location>
</feature>
<reference evidence="9 10" key="1">
    <citation type="journal article" date="2024" name="Nat. Commun.">
        <title>Phylogenomics reveals the evolutionary origins of lichenization in chlorophyte algae.</title>
        <authorList>
            <person name="Puginier C."/>
            <person name="Libourel C."/>
            <person name="Otte J."/>
            <person name="Skaloud P."/>
            <person name="Haon M."/>
            <person name="Grisel S."/>
            <person name="Petersen M."/>
            <person name="Berrin J.G."/>
            <person name="Delaux P.M."/>
            <person name="Dal Grande F."/>
            <person name="Keller J."/>
        </authorList>
    </citation>
    <scope>NUCLEOTIDE SEQUENCE [LARGE SCALE GENOMIC DNA]</scope>
    <source>
        <strain evidence="9 10">SAG 245.80</strain>
    </source>
</reference>
<evidence type="ECO:0000313" key="9">
    <source>
        <dbReference type="EMBL" id="KAK9831541.1"/>
    </source>
</evidence>
<dbReference type="GO" id="GO:0046513">
    <property type="term" value="P:ceramide biosynthetic process"/>
    <property type="evidence" value="ECO:0007669"/>
    <property type="project" value="TreeGrafter"/>
</dbReference>
<feature type="compositionally biased region" description="Low complexity" evidence="6">
    <location>
        <begin position="813"/>
        <end position="843"/>
    </location>
</feature>
<evidence type="ECO:0000259" key="7">
    <source>
        <dbReference type="PROSITE" id="PS50020"/>
    </source>
</evidence>
<dbReference type="PROSITE" id="PS50084">
    <property type="entry name" value="KH_TYPE_1"/>
    <property type="match status" value="3"/>
</dbReference>
<feature type="domain" description="WW" evidence="7">
    <location>
        <begin position="1307"/>
        <end position="1334"/>
    </location>
</feature>
<dbReference type="Gene3D" id="3.30.1370.10">
    <property type="entry name" value="K Homology domain, type 1"/>
    <property type="match status" value="3"/>
</dbReference>
<name>A0AAW1RCS8_9CHLO</name>
<dbReference type="Gene3D" id="1.10.720.30">
    <property type="entry name" value="SAP domain"/>
    <property type="match status" value="1"/>
</dbReference>
<feature type="domain" description="SAP" evidence="8">
    <location>
        <begin position="753"/>
        <end position="787"/>
    </location>
</feature>
<gene>
    <name evidence="9" type="ORF">WJX81_007383</name>
</gene>
<feature type="compositionally biased region" description="Basic and acidic residues" evidence="6">
    <location>
        <begin position="884"/>
        <end position="894"/>
    </location>
</feature>
<dbReference type="CDD" id="cd00201">
    <property type="entry name" value="WW"/>
    <property type="match status" value="1"/>
</dbReference>
<evidence type="ECO:0000256" key="6">
    <source>
        <dbReference type="SAM" id="MobiDB-lite"/>
    </source>
</evidence>
<dbReference type="PROSITE" id="PS01159">
    <property type="entry name" value="WW_DOMAIN_1"/>
    <property type="match status" value="1"/>
</dbReference>
<dbReference type="InterPro" id="IPR036361">
    <property type="entry name" value="SAP_dom_sf"/>
</dbReference>
<proteinExistence type="predicted"/>
<dbReference type="GO" id="GO:0050290">
    <property type="term" value="F:sphingomyelin phosphodiesterase D activity"/>
    <property type="evidence" value="ECO:0007669"/>
    <property type="project" value="InterPro"/>
</dbReference>
<dbReference type="InterPro" id="IPR004088">
    <property type="entry name" value="KH_dom_type_1"/>
</dbReference>
<keyword evidence="10" id="KW-1185">Reference proteome</keyword>
<protein>
    <submittedName>
        <fullName evidence="9">Uncharacterized protein</fullName>
    </submittedName>
</protein>
<dbReference type="CDD" id="cd00105">
    <property type="entry name" value="KH-I"/>
    <property type="match status" value="2"/>
</dbReference>
<sequence length="1336" mass="138810">MGERGWESFQGLNAILESQRWPIAKKCQAVDSCLDLNRDNLRGFFEQCFSLLLKQIFGFDGSSWLYMIAKGAAEMDTRALVALVAPEGKLFGAMQSADSDAIIQFSFPLERLPTHTQLLLASEAGRAELERWPQYRGRLLVDGAGRAHVRLLTFQYFLFWFAFYVLRSGQAAAEPARARGGRLLAPSLGAVKKTLRLTRGARHLEGHPYLRLLRRYLDHFLPLPDRPPASAGGGGAGGAATTRALARDARPEATRGQVLLAVLTELWLSDGDEPLPDVAAPAGASEHAVDKWGTKDAIAPLRAVSYEAPESDLVEALIVLVRYAVAREDPGDASAPLKPALAGPAAWLPPGLPLRARAGAVPPPARLGAAGSPAAQALAARLYRFLSRALQQWPEQRSLRPIVSLWCAYLAPWWPPPAAGAADAGATGWLAAPSAGAGGGERLARELQHVTGLVHQALGDGHAPPRGGEDAVAGRYTREWQAHVLANLPFYELLLPRFLALTRARVSSQGDTALADVLKVLTIFKAAPELVELLAGVEAGYCAFAAHPARRPEGAHAELLPFLADQALDWEATAAARCAGAPLPAAVPALRLLDRGDQGGAALAREVLQAAKGAVREELLAETAAVAAAVLPMRELGAAEPAAAPATPAPAERVQAQGLRRGTWRDVAYKGDRMRRPIASNEIGWLVRLLLAVSDCANARLGLGTSLAEGEAAPSADAPALQRARHWLRKWRWRVNLRPLAEVSMADLNVEDVKKMKVQELRDALEARGLDTSGLKAALVERLEAAMGGAAGPTAEDGAPGEEPVAEEEAAPGEEPAAVVEAPAEPAAAAPVAEVEPAAEPAYEAAPGVDAGAAAEAVYQPPPAEVAQPPPAAVESVAVGNNKRKAEEHEEEHMRKRASFNGPAEGLEASDPANGAATRATGFSDAPPAGAAYQLFSAPQPAVEAQAAPAPAMQASQAGFTDVVDIPAGMVGKLIGKGGETIKQLQYSTQTKIQIDHMTSGDVKKVSITGSTAELVEAAKAQVMGVVAGDERGGEAQNTVECPQGIVGRIIGRGGETIRALQQASQAHIVVDQNYPEGQPRRVNISGRPDAVERATKMVSELIAGEPGSAQSIIQKYGAGITREVACPKSMVGRVIGKGGETIKALQKNFGANIQIDQSTEPMKVTVSGQPQAVELALGAVQEIINGGSPYLGPGSGGFDGTRGGGGGGGGFGAAASYGAPQYPAAAAGGFGYGGFPAQAAAGPAGAYGYGYGGYAQPYAAPQAAYGAYGGYGATDPYAAAAAGGYGAYGGAASGGAASGGGGGSTWQEVHDGEGRPYYYNTQSGVSQWEKPADMA</sequence>
<dbReference type="InterPro" id="IPR036020">
    <property type="entry name" value="WW_dom_sf"/>
</dbReference>
<evidence type="ECO:0000259" key="8">
    <source>
        <dbReference type="PROSITE" id="PS50800"/>
    </source>
</evidence>
<evidence type="ECO:0000256" key="2">
    <source>
        <dbReference type="ARBA" id="ARBA00022692"/>
    </source>
</evidence>
<evidence type="ECO:0000313" key="10">
    <source>
        <dbReference type="Proteomes" id="UP001445335"/>
    </source>
</evidence>
<dbReference type="PANTHER" id="PTHR12988">
    <property type="entry name" value="SPHINGOMYELIN PHOSPHODIESTERASE 4"/>
    <property type="match status" value="1"/>
</dbReference>
<comment type="subcellular location">
    <subcellularLocation>
        <location evidence="1">Membrane</location>
        <topology evidence="1">Single-pass membrane protein</topology>
    </subcellularLocation>
</comment>
<dbReference type="InterPro" id="IPR004087">
    <property type="entry name" value="KH_dom"/>
</dbReference>
<dbReference type="Pfam" id="PF00013">
    <property type="entry name" value="KH_1"/>
    <property type="match status" value="3"/>
</dbReference>
<dbReference type="PROSITE" id="PS50020">
    <property type="entry name" value="WW_DOMAIN_2"/>
    <property type="match status" value="1"/>
</dbReference>